<organism evidence="1 2">
    <name type="scientific">Rhizophagus clarus</name>
    <dbReference type="NCBI Taxonomy" id="94130"/>
    <lineage>
        <taxon>Eukaryota</taxon>
        <taxon>Fungi</taxon>
        <taxon>Fungi incertae sedis</taxon>
        <taxon>Mucoromycota</taxon>
        <taxon>Glomeromycotina</taxon>
        <taxon>Glomeromycetes</taxon>
        <taxon>Glomerales</taxon>
        <taxon>Glomeraceae</taxon>
        <taxon>Rhizophagus</taxon>
    </lineage>
</organism>
<proteinExistence type="predicted"/>
<evidence type="ECO:0000313" key="2">
    <source>
        <dbReference type="Proteomes" id="UP000615446"/>
    </source>
</evidence>
<comment type="caution">
    <text evidence="1">The sequence shown here is derived from an EMBL/GenBank/DDBJ whole genome shotgun (WGS) entry which is preliminary data.</text>
</comment>
<dbReference type="EMBL" id="BLAL01000050">
    <property type="protein sequence ID" value="GES80444.1"/>
    <property type="molecule type" value="Genomic_DNA"/>
</dbReference>
<dbReference type="AlphaFoldDB" id="A0A8H3L786"/>
<gene>
    <name evidence="1" type="ORF">RCL2_000772000</name>
</gene>
<dbReference type="Proteomes" id="UP000615446">
    <property type="component" value="Unassembled WGS sequence"/>
</dbReference>
<name>A0A8H3L786_9GLOM</name>
<protein>
    <submittedName>
        <fullName evidence="1">Uncharacterized protein</fullName>
    </submittedName>
</protein>
<sequence>MEVTSPYSWADLSFTVIPYYRRLDTLPDFSFSSSVVGRLYYKTTNFELWASIESSIRSKRLTVLPVKVKGHDGNYWNEFPDSLVNSAHHSDMTPLLPAAEYTSSHDVRLVYDNIVCESNPRRLFKLYFQATFLKDLLSLKRFQFIYCLNDKDDYIVDWELTWFTLNFFLAYDASFQASHTARHYAFKFKLFLDDLPLLEKLKITRSDLYIDLLTCRSCHDRMEDLMHLILCSKRRSIMHQILQSYQNHLFSKLREAGELADMDPTPLLRKLSSLSCWTISSSNWSYYALIQAAIHNSFIQKLRTRIWNPRTYDKSKWEDAMNITLKLKTTSRPSNLPATSYVPFFSLPPLTHLVTPRDSEIDWIKNSMIQDLPWFKHLSGFMGRLTVLLNNSFCRMGCRFL</sequence>
<reference evidence="1" key="1">
    <citation type="submission" date="2019-10" db="EMBL/GenBank/DDBJ databases">
        <title>Conservation and host-specific expression of non-tandemly repeated heterogenous ribosome RNA gene in arbuscular mycorrhizal fungi.</title>
        <authorList>
            <person name="Maeda T."/>
            <person name="Kobayashi Y."/>
            <person name="Nakagawa T."/>
            <person name="Ezawa T."/>
            <person name="Yamaguchi K."/>
            <person name="Bino T."/>
            <person name="Nishimoto Y."/>
            <person name="Shigenobu S."/>
            <person name="Kawaguchi M."/>
        </authorList>
    </citation>
    <scope>NUCLEOTIDE SEQUENCE</scope>
    <source>
        <strain evidence="1">HR1</strain>
    </source>
</reference>
<accession>A0A8H3L786</accession>
<evidence type="ECO:0000313" key="1">
    <source>
        <dbReference type="EMBL" id="GES80444.1"/>
    </source>
</evidence>